<evidence type="ECO:0000313" key="3">
    <source>
        <dbReference type="EMBL" id="QCI78877.1"/>
    </source>
</evidence>
<protein>
    <submittedName>
        <fullName evidence="3">Uncharacterized protein</fullName>
    </submittedName>
</protein>
<dbReference type="KEGG" id="hgn:E6W36_02465"/>
<evidence type="ECO:0000256" key="2">
    <source>
        <dbReference type="SAM" id="Phobius"/>
    </source>
</evidence>
<gene>
    <name evidence="3" type="ORF">E6W36_02465</name>
</gene>
<keyword evidence="2" id="KW-0812">Transmembrane</keyword>
<sequence>MKPAEQSGRLSMRNSILIWVAVLTIGWGCAVVLFYQLIRGDEPTATALTAQATPEELSRIETAAGGGTAQQKNGKQQENR</sequence>
<reference evidence="4" key="1">
    <citation type="submission" date="2019-04" db="EMBL/GenBank/DDBJ databases">
        <title>Complete genome sequence of Sphingomonas sp. W1-2-3.</title>
        <authorList>
            <person name="Im W.T."/>
        </authorList>
    </citation>
    <scope>NUCLEOTIDE SEQUENCE [LARGE SCALE GENOMIC DNA]</scope>
    <source>
        <strain evidence="4">W1-2-3</strain>
    </source>
</reference>
<feature type="region of interest" description="Disordered" evidence="1">
    <location>
        <begin position="50"/>
        <end position="80"/>
    </location>
</feature>
<evidence type="ECO:0000313" key="4">
    <source>
        <dbReference type="Proteomes" id="UP000298714"/>
    </source>
</evidence>
<dbReference type="AlphaFoldDB" id="A0A4D7C8E1"/>
<accession>A0A4D7C8E1</accession>
<feature type="transmembrane region" description="Helical" evidence="2">
    <location>
        <begin position="16"/>
        <end position="38"/>
    </location>
</feature>
<keyword evidence="2" id="KW-0472">Membrane</keyword>
<keyword evidence="2" id="KW-1133">Transmembrane helix</keyword>
<proteinExistence type="predicted"/>
<dbReference type="Proteomes" id="UP000298714">
    <property type="component" value="Chromosome"/>
</dbReference>
<dbReference type="EMBL" id="CP039704">
    <property type="protein sequence ID" value="QCI78877.1"/>
    <property type="molecule type" value="Genomic_DNA"/>
</dbReference>
<organism evidence="3 4">
    <name type="scientific">Hankyongella ginsenosidimutans</name>
    <dbReference type="NCBI Taxonomy" id="1763828"/>
    <lineage>
        <taxon>Bacteria</taxon>
        <taxon>Pseudomonadati</taxon>
        <taxon>Pseudomonadota</taxon>
        <taxon>Alphaproteobacteria</taxon>
        <taxon>Sphingomonadales</taxon>
        <taxon>Sphingomonadaceae</taxon>
        <taxon>Hankyongella</taxon>
    </lineage>
</organism>
<keyword evidence="4" id="KW-1185">Reference proteome</keyword>
<name>A0A4D7C8E1_9SPHN</name>
<evidence type="ECO:0000256" key="1">
    <source>
        <dbReference type="SAM" id="MobiDB-lite"/>
    </source>
</evidence>